<evidence type="ECO:0000313" key="3">
    <source>
        <dbReference type="Proteomes" id="UP000573963"/>
    </source>
</evidence>
<organism evidence="2 3">
    <name type="scientific">Paraclostridium bifermentans</name>
    <name type="common">Clostridium bifermentans</name>
    <dbReference type="NCBI Taxonomy" id="1490"/>
    <lineage>
        <taxon>Bacteria</taxon>
        <taxon>Bacillati</taxon>
        <taxon>Bacillota</taxon>
        <taxon>Clostridia</taxon>
        <taxon>Peptostreptococcales</taxon>
        <taxon>Peptostreptococcaceae</taxon>
        <taxon>Paraclostridium</taxon>
    </lineage>
</organism>
<dbReference type="InterPro" id="IPR036732">
    <property type="entry name" value="AFP_Neu5c_C_sf"/>
</dbReference>
<dbReference type="Pfam" id="PF03102">
    <property type="entry name" value="NeuB"/>
    <property type="match status" value="1"/>
</dbReference>
<dbReference type="Gene3D" id="3.90.1210.10">
    <property type="entry name" value="Antifreeze-like/N-acetylneuraminic acid synthase C-terminal domain"/>
    <property type="match status" value="1"/>
</dbReference>
<dbReference type="PANTHER" id="PTHR42966:SF1">
    <property type="entry name" value="SIALIC ACID SYNTHASE"/>
    <property type="match status" value="1"/>
</dbReference>
<dbReference type="SUPFAM" id="SSF51569">
    <property type="entry name" value="Aldolase"/>
    <property type="match status" value="1"/>
</dbReference>
<dbReference type="InterPro" id="IPR051690">
    <property type="entry name" value="PseI-like"/>
</dbReference>
<dbReference type="InterPro" id="IPR013132">
    <property type="entry name" value="PseI/NeuA/B-like_N"/>
</dbReference>
<dbReference type="RefSeq" id="WP_168930475.1">
    <property type="nucleotide sequence ID" value="NZ_JABAFD010000001.1"/>
</dbReference>
<dbReference type="PANTHER" id="PTHR42966">
    <property type="entry name" value="N-ACETYLNEURAMINATE SYNTHASE"/>
    <property type="match status" value="1"/>
</dbReference>
<dbReference type="PROSITE" id="PS50844">
    <property type="entry name" value="AFP_LIKE"/>
    <property type="match status" value="1"/>
</dbReference>
<dbReference type="InterPro" id="IPR013974">
    <property type="entry name" value="SAF"/>
</dbReference>
<dbReference type="InterPro" id="IPR013785">
    <property type="entry name" value="Aldolase_TIM"/>
</dbReference>
<dbReference type="GO" id="GO:0047444">
    <property type="term" value="F:N-acylneuraminate-9-phosphate synthase activity"/>
    <property type="evidence" value="ECO:0007669"/>
    <property type="project" value="TreeGrafter"/>
</dbReference>
<feature type="domain" description="AFP-like" evidence="1">
    <location>
        <begin position="290"/>
        <end position="345"/>
    </location>
</feature>
<evidence type="ECO:0000259" key="1">
    <source>
        <dbReference type="PROSITE" id="PS50844"/>
    </source>
</evidence>
<dbReference type="Pfam" id="PF08666">
    <property type="entry name" value="SAF"/>
    <property type="match status" value="1"/>
</dbReference>
<gene>
    <name evidence="2" type="ORF">HF875_01395</name>
</gene>
<dbReference type="Gene3D" id="3.20.20.70">
    <property type="entry name" value="Aldolase class I"/>
    <property type="match status" value="1"/>
</dbReference>
<dbReference type="GO" id="GO:0016051">
    <property type="term" value="P:carbohydrate biosynthetic process"/>
    <property type="evidence" value="ECO:0007669"/>
    <property type="project" value="InterPro"/>
</dbReference>
<evidence type="ECO:0000313" key="2">
    <source>
        <dbReference type="EMBL" id="NME08150.1"/>
    </source>
</evidence>
<dbReference type="EMBL" id="JABAFD010000001">
    <property type="protein sequence ID" value="NME08150.1"/>
    <property type="molecule type" value="Genomic_DNA"/>
</dbReference>
<comment type="caution">
    <text evidence="2">The sequence shown here is derived from an EMBL/GenBank/DDBJ whole genome shotgun (WGS) entry which is preliminary data.</text>
</comment>
<name>A0AA44DI73_PARBF</name>
<protein>
    <submittedName>
        <fullName evidence="2">Acetylneuraminic acid synthetase</fullName>
    </submittedName>
</protein>
<reference evidence="2 3" key="1">
    <citation type="submission" date="2020-04" db="EMBL/GenBank/DDBJ databases">
        <authorList>
            <person name="Hitch T.C.A."/>
            <person name="Wylensek D."/>
            <person name="Clavel T."/>
        </authorList>
    </citation>
    <scope>NUCLEOTIDE SEQUENCE [LARGE SCALE GENOMIC DNA]</scope>
    <source>
        <strain evidence="2 3">Med78_4-601-WT-2</strain>
    </source>
</reference>
<dbReference type="InterPro" id="IPR057736">
    <property type="entry name" value="SAF_PseI/NeuA/NeuB"/>
</dbReference>
<dbReference type="Proteomes" id="UP000573963">
    <property type="component" value="Unassembled WGS sequence"/>
</dbReference>
<dbReference type="AlphaFoldDB" id="A0AA44DI73"/>
<dbReference type="SUPFAM" id="SSF51269">
    <property type="entry name" value="AFP III-like domain"/>
    <property type="match status" value="1"/>
</dbReference>
<accession>A0AA44DI73</accession>
<sequence length="345" mass="39160">MKRPYIIAEVGVNFYDTAKKEGISPLEAAKKYVYEAKEAGADAVKFQSYKADTIVSKNSPAYWDLTKEPTTTQHGLFKKHDHFNREDYQILCDYSKELGIDFMSTPFDFESADYLNDMIDIYKISSSDLTNIPFIKHIASKGKPIYISTGAAYISEIEQAVRAIKEAGCNDICLLHCVLSYPTKNEDANLNMIKHLKDIFPDVKIGYSDHTMPDKTMTILTTSYLFGAEIIEKHFTLDKTLSGNDHYHAMDPEDLKVAVENFKLLEVIGGSYNKTVLDCEVTPRREARRSIVINNNLKKGDIIKKEDIMLKRPGTGIKPEHIEIVIGRPVKIDIEQDTVLTWDMI</sequence>
<dbReference type="InterPro" id="IPR006190">
    <property type="entry name" value="SAF_AFP_Neu5Ac"/>
</dbReference>
<proteinExistence type="predicted"/>
<dbReference type="SMART" id="SM00858">
    <property type="entry name" value="SAF"/>
    <property type="match status" value="1"/>
</dbReference>
<dbReference type="CDD" id="cd11615">
    <property type="entry name" value="SAF_NeuB_like"/>
    <property type="match status" value="1"/>
</dbReference>